<dbReference type="RefSeq" id="WP_253753745.1">
    <property type="nucleotide sequence ID" value="NZ_JAMZDZ010000001.1"/>
</dbReference>
<name>A0ABV8LP27_9ACTN</name>
<comment type="caution">
    <text evidence="2">The sequence shown here is derived from an EMBL/GenBank/DDBJ whole genome shotgun (WGS) entry which is preliminary data.</text>
</comment>
<evidence type="ECO:0000313" key="2">
    <source>
        <dbReference type="EMBL" id="MFC4132173.1"/>
    </source>
</evidence>
<reference evidence="3" key="1">
    <citation type="journal article" date="2019" name="Int. J. Syst. Evol. Microbiol.">
        <title>The Global Catalogue of Microorganisms (GCM) 10K type strain sequencing project: providing services to taxonomists for standard genome sequencing and annotation.</title>
        <authorList>
            <consortium name="The Broad Institute Genomics Platform"/>
            <consortium name="The Broad Institute Genome Sequencing Center for Infectious Disease"/>
            <person name="Wu L."/>
            <person name="Ma J."/>
        </authorList>
    </citation>
    <scope>NUCLEOTIDE SEQUENCE [LARGE SCALE GENOMIC DNA]</scope>
    <source>
        <strain evidence="3">CGMCC 4.7289</strain>
    </source>
</reference>
<feature type="region of interest" description="Disordered" evidence="1">
    <location>
        <begin position="305"/>
        <end position="338"/>
    </location>
</feature>
<sequence length="571" mass="61175">MTEPSAAPLVALEASGQATILSYNVPEPTSYPGRNYIELPFDDRYFTAAGKVVPDRAKLAGRPLTEITSVVAASLDGAADPREFPLVAHAARGLAGFASRPARTRGGTAARQWNPDTGESTDLPGPDDEDSGHHGGQHGGGQGGDQDDDPAGPGTIASHIQAGLTPVVYTSLWGSDVSTWIPTAQTAEPRLYLVEEYRLSTYLGSYGAGRVVQTMTLLPGEKTTISVKSYTQSTTTQSEASSILDSFSEQSATDFESAVESEQSDQSTYAKSFEYKAEASASWGFGMVKVGGGVAGSTNSSREEAAKNVASATEKTSASASSKRDVQINTSSEVSTEVGSETSITREISNINLSAPLNFVFRQMNQEFITILHLVDVRVAFFNNFAESKQERPLPELGALLDEVMVDDADKRQEVRAEILHALNTVADWRGQPVRDAIRQRSYPERDGSVTKVWQFNRDLVTEYEDPATGAAFTVPGVILSVQKNVMRTEGIVVEALMGVAPALDPYNTALQEEALKERRAANTAAELSNRREELAQRIVSSGATNLADTYVRLFVPDPAPATDTPAPPAT</sequence>
<dbReference type="EMBL" id="JBHSAY010000009">
    <property type="protein sequence ID" value="MFC4132173.1"/>
    <property type="molecule type" value="Genomic_DNA"/>
</dbReference>
<proteinExistence type="predicted"/>
<protein>
    <submittedName>
        <fullName evidence="2">Uncharacterized protein</fullName>
    </submittedName>
</protein>
<evidence type="ECO:0000313" key="3">
    <source>
        <dbReference type="Proteomes" id="UP001595816"/>
    </source>
</evidence>
<gene>
    <name evidence="2" type="ORF">ACFOZ4_16300</name>
</gene>
<dbReference type="Proteomes" id="UP001595816">
    <property type="component" value="Unassembled WGS sequence"/>
</dbReference>
<keyword evidence="3" id="KW-1185">Reference proteome</keyword>
<evidence type="ECO:0000256" key="1">
    <source>
        <dbReference type="SAM" id="MobiDB-lite"/>
    </source>
</evidence>
<feature type="compositionally biased region" description="Low complexity" evidence="1">
    <location>
        <begin position="310"/>
        <end position="321"/>
    </location>
</feature>
<organism evidence="2 3">
    <name type="scientific">Hamadaea flava</name>
    <dbReference type="NCBI Taxonomy" id="1742688"/>
    <lineage>
        <taxon>Bacteria</taxon>
        <taxon>Bacillati</taxon>
        <taxon>Actinomycetota</taxon>
        <taxon>Actinomycetes</taxon>
        <taxon>Micromonosporales</taxon>
        <taxon>Micromonosporaceae</taxon>
        <taxon>Hamadaea</taxon>
    </lineage>
</organism>
<accession>A0ABV8LP27</accession>
<feature type="region of interest" description="Disordered" evidence="1">
    <location>
        <begin position="99"/>
        <end position="157"/>
    </location>
</feature>